<dbReference type="Proteomes" id="UP000231879">
    <property type="component" value="Unassembled WGS sequence"/>
</dbReference>
<comment type="caution">
    <text evidence="2">The sequence shown here is derived from an EMBL/GenBank/DDBJ whole genome shotgun (WGS) entry which is preliminary data.</text>
</comment>
<evidence type="ECO:0000256" key="1">
    <source>
        <dbReference type="ARBA" id="ARBA00022679"/>
    </source>
</evidence>
<name>A0ABX4NMK6_9LEPT</name>
<dbReference type="PANTHER" id="PTHR43861">
    <property type="entry name" value="TRANS-ACONITATE 2-METHYLTRANSFERASE-RELATED"/>
    <property type="match status" value="1"/>
</dbReference>
<dbReference type="EMBL" id="NPDS01000002">
    <property type="protein sequence ID" value="PJZ58061.1"/>
    <property type="molecule type" value="Genomic_DNA"/>
</dbReference>
<dbReference type="PANTHER" id="PTHR43861:SF3">
    <property type="entry name" value="PUTATIVE (AFU_ORTHOLOGUE AFUA_2G14390)-RELATED"/>
    <property type="match status" value="1"/>
</dbReference>
<reference evidence="2 3" key="1">
    <citation type="submission" date="2017-07" db="EMBL/GenBank/DDBJ databases">
        <title>Leptospira spp. isolated from tropical soils.</title>
        <authorList>
            <person name="Thibeaux R."/>
            <person name="Iraola G."/>
            <person name="Ferres I."/>
            <person name="Bierque E."/>
            <person name="Girault D."/>
            <person name="Soupe-Gilbert M.-E."/>
            <person name="Picardeau M."/>
            <person name="Goarant C."/>
        </authorList>
    </citation>
    <scope>NUCLEOTIDE SEQUENCE [LARGE SCALE GENOMIC DNA]</scope>
    <source>
        <strain evidence="2 3">FH4-C-A1</strain>
    </source>
</reference>
<organism evidence="2 3">
    <name type="scientific">Leptospira barantonii</name>
    <dbReference type="NCBI Taxonomy" id="2023184"/>
    <lineage>
        <taxon>Bacteria</taxon>
        <taxon>Pseudomonadati</taxon>
        <taxon>Spirochaetota</taxon>
        <taxon>Spirochaetia</taxon>
        <taxon>Leptospirales</taxon>
        <taxon>Leptospiraceae</taxon>
        <taxon>Leptospira</taxon>
    </lineage>
</organism>
<sequence length="199" mass="22460">MENNIFNQLANQYDTNERKELARIIVDAIRPELVDCKNKTLLDYGCGTGLVGLEFCSQVDRLFLMDSSASMLEVVQEKIVQSKIENAEIVYDDFIKSSSNVRADFIIASLVLLHVPDVSRLLRGFYKALNPNGKLIIVDFDKNESVSHPNVHSGFTRDDIESLLNDSGFHAVKIKTFYHGKRIFMNQDASLFICTCSVC</sequence>
<evidence type="ECO:0000313" key="3">
    <source>
        <dbReference type="Proteomes" id="UP000231879"/>
    </source>
</evidence>
<gene>
    <name evidence="2" type="ORF">CH367_06630</name>
</gene>
<dbReference type="SUPFAM" id="SSF53335">
    <property type="entry name" value="S-adenosyl-L-methionine-dependent methyltransferases"/>
    <property type="match status" value="1"/>
</dbReference>
<dbReference type="Pfam" id="PF13489">
    <property type="entry name" value="Methyltransf_23"/>
    <property type="match status" value="1"/>
</dbReference>
<dbReference type="CDD" id="cd02440">
    <property type="entry name" value="AdoMet_MTases"/>
    <property type="match status" value="1"/>
</dbReference>
<accession>A0ABX4NMK6</accession>
<keyword evidence="3" id="KW-1185">Reference proteome</keyword>
<dbReference type="RefSeq" id="WP_100761696.1">
    <property type="nucleotide sequence ID" value="NZ_NPDS01000002.1"/>
</dbReference>
<evidence type="ECO:0000313" key="2">
    <source>
        <dbReference type="EMBL" id="PJZ58061.1"/>
    </source>
</evidence>
<evidence type="ECO:0008006" key="4">
    <source>
        <dbReference type="Google" id="ProtNLM"/>
    </source>
</evidence>
<protein>
    <recommendedName>
        <fullName evidence="4">Class I SAM-dependent methyltransferase</fullName>
    </recommendedName>
</protein>
<dbReference type="Gene3D" id="3.40.50.150">
    <property type="entry name" value="Vaccinia Virus protein VP39"/>
    <property type="match status" value="1"/>
</dbReference>
<proteinExistence type="predicted"/>
<keyword evidence="1" id="KW-0808">Transferase</keyword>
<dbReference type="InterPro" id="IPR029063">
    <property type="entry name" value="SAM-dependent_MTases_sf"/>
</dbReference>